<organism evidence="1 2">
    <name type="scientific">Neomoorella glycerini</name>
    <dbReference type="NCBI Taxonomy" id="55779"/>
    <lineage>
        <taxon>Bacteria</taxon>
        <taxon>Bacillati</taxon>
        <taxon>Bacillota</taxon>
        <taxon>Clostridia</taxon>
        <taxon>Neomoorellales</taxon>
        <taxon>Neomoorellaceae</taxon>
        <taxon>Neomoorella</taxon>
    </lineage>
</organism>
<dbReference type="PANTHER" id="PTHR35801">
    <property type="entry name" value="PHOSPHOSERINE PHOSPHATASE RSBX"/>
    <property type="match status" value="1"/>
</dbReference>
<dbReference type="OrthoDB" id="1805512at2"/>
<dbReference type="InterPro" id="IPR036457">
    <property type="entry name" value="PPM-type-like_dom_sf"/>
</dbReference>
<dbReference type="RefSeq" id="WP_156271326.1">
    <property type="nucleotide sequence ID" value="NZ_CP046244.1"/>
</dbReference>
<proteinExistence type="predicted"/>
<dbReference type="Proteomes" id="UP000425916">
    <property type="component" value="Chromosome"/>
</dbReference>
<name>A0A6I5ZLV1_9FIRM</name>
<sequence length="203" mass="22296">MTLLSRCTAGGNGWQIWACWRPRRGYIAGGDFCYAEGGRSGLLAACVDVLGHGEEAHRSLEGIRRELEAGGENLLEIFGRIEQTAFRSRGCALFLGMLGECFLDYILVGNIRGWVINPARIEILPGQAGIVGGRKILPAMRSIQLNDKSMLLVCSDGIKRSFLPGHSPRQLWRDDGFGLTCSILEEFSIAEDDASVLVGRRWP</sequence>
<evidence type="ECO:0000313" key="2">
    <source>
        <dbReference type="Proteomes" id="UP000425916"/>
    </source>
</evidence>
<dbReference type="InterPro" id="IPR039248">
    <property type="entry name" value="Ptase_RsbX"/>
</dbReference>
<evidence type="ECO:0008006" key="3">
    <source>
        <dbReference type="Google" id="ProtNLM"/>
    </source>
</evidence>
<dbReference type="PANTHER" id="PTHR35801:SF1">
    <property type="entry name" value="PHOSPHOSERINE PHOSPHATASE RSBX"/>
    <property type="match status" value="1"/>
</dbReference>
<gene>
    <name evidence="1" type="ORF">MGLY_01820</name>
</gene>
<dbReference type="Gene3D" id="3.60.40.10">
    <property type="entry name" value="PPM-type phosphatase domain"/>
    <property type="match status" value="1"/>
</dbReference>
<accession>A0A6I5ZLV1</accession>
<protein>
    <recommendedName>
        <fullName evidence="3">PPM-type phosphatase domain-containing protein</fullName>
    </recommendedName>
</protein>
<evidence type="ECO:0000313" key="1">
    <source>
        <dbReference type="EMBL" id="QGP90870.1"/>
    </source>
</evidence>
<dbReference type="SUPFAM" id="SSF81606">
    <property type="entry name" value="PP2C-like"/>
    <property type="match status" value="1"/>
</dbReference>
<dbReference type="AlphaFoldDB" id="A0A6I5ZLV1"/>
<dbReference type="EMBL" id="CP046244">
    <property type="protein sequence ID" value="QGP90870.1"/>
    <property type="molecule type" value="Genomic_DNA"/>
</dbReference>
<keyword evidence="2" id="KW-1185">Reference proteome</keyword>
<reference evidence="1 2" key="1">
    <citation type="submission" date="2019-11" db="EMBL/GenBank/DDBJ databases">
        <title>Genome sequence of Moorella glycerini DSM11254.</title>
        <authorList>
            <person name="Poehlein A."/>
            <person name="Boeer T."/>
            <person name="Daniel R."/>
        </authorList>
    </citation>
    <scope>NUCLEOTIDE SEQUENCE [LARGE SCALE GENOMIC DNA]</scope>
    <source>
        <strain evidence="1 2">DSM 11254</strain>
    </source>
</reference>